<dbReference type="EMBL" id="WVTD01000034">
    <property type="protein sequence ID" value="MYM00232.1"/>
    <property type="molecule type" value="Genomic_DNA"/>
</dbReference>
<evidence type="ECO:0000313" key="6">
    <source>
        <dbReference type="EMBL" id="MYM00232.1"/>
    </source>
</evidence>
<dbReference type="PANTHER" id="PTHR43179">
    <property type="entry name" value="RHAMNOSYLTRANSFERASE WBBL"/>
    <property type="match status" value="1"/>
</dbReference>
<evidence type="ECO:0000256" key="1">
    <source>
        <dbReference type="ARBA" id="ARBA00006739"/>
    </source>
</evidence>
<keyword evidence="2" id="KW-0328">Glycosyltransferase</keyword>
<keyword evidence="3 6" id="KW-0808">Transferase</keyword>
<feature type="domain" description="Glycosyltransferase 2-like" evidence="5">
    <location>
        <begin position="12"/>
        <end position="135"/>
    </location>
</feature>
<dbReference type="Proteomes" id="UP000465810">
    <property type="component" value="Unassembled WGS sequence"/>
</dbReference>
<keyword evidence="7" id="KW-1185">Reference proteome</keyword>
<sequence length="360" mass="37980">MLEDARNRDTLVVVPCLNEAAHLPGLLEGLLRDANGALVVVADGGSTDGSQAIVTTMAATRRNLVLLHNSDRIQSAGVNLAARRHGAGCRWLVRIDAHAEYPEHFICRLREAASRSGATSVVVPMVTVGRACFQKAVAAAQNSVLGTGGAAHRHLGAGRWVDHGHHALFDLRLFMAAGGYDEGFAANEDAELDRRLLAAGGRIWLEPAAAITYFPRRTAASLFRQYRNYGRGRARNLRRHPAPVKLRQMLPLAVAPAILVGVLGVLLACFRTEGLLLCVPALSWLAGVLLAGVVVGVKAGTLCGAASGLAAATMHAGWSLGFLEEVTGRKALPPVPRPIAVEGEENISVVLIGPCKPAVA</sequence>
<dbReference type="RefSeq" id="WP_160987494.1">
    <property type="nucleotide sequence ID" value="NZ_WVTD01000034.1"/>
</dbReference>
<accession>A0A7X4GL61</accession>
<organism evidence="6 7">
    <name type="scientific">Novosphingobium silvae</name>
    <dbReference type="NCBI Taxonomy" id="2692619"/>
    <lineage>
        <taxon>Bacteria</taxon>
        <taxon>Pseudomonadati</taxon>
        <taxon>Pseudomonadota</taxon>
        <taxon>Alphaproteobacteria</taxon>
        <taxon>Sphingomonadales</taxon>
        <taxon>Sphingomonadaceae</taxon>
        <taxon>Novosphingobium</taxon>
    </lineage>
</organism>
<feature type="transmembrane region" description="Helical" evidence="4">
    <location>
        <begin position="249"/>
        <end position="268"/>
    </location>
</feature>
<gene>
    <name evidence="6" type="ORF">GR702_21005</name>
</gene>
<protein>
    <submittedName>
        <fullName evidence="6">Glycosyltransferase</fullName>
    </submittedName>
</protein>
<dbReference type="GO" id="GO:0016757">
    <property type="term" value="F:glycosyltransferase activity"/>
    <property type="evidence" value="ECO:0007669"/>
    <property type="project" value="UniProtKB-KW"/>
</dbReference>
<evidence type="ECO:0000313" key="7">
    <source>
        <dbReference type="Proteomes" id="UP000465810"/>
    </source>
</evidence>
<dbReference type="AlphaFoldDB" id="A0A7X4GL61"/>
<keyword evidence="4" id="KW-0472">Membrane</keyword>
<dbReference type="PANTHER" id="PTHR43179:SF12">
    <property type="entry name" value="GALACTOFURANOSYLTRANSFERASE GLFT2"/>
    <property type="match status" value="1"/>
</dbReference>
<proteinExistence type="inferred from homology"/>
<dbReference type="Pfam" id="PF00535">
    <property type="entry name" value="Glycos_transf_2"/>
    <property type="match status" value="1"/>
</dbReference>
<dbReference type="InterPro" id="IPR029044">
    <property type="entry name" value="Nucleotide-diphossugar_trans"/>
</dbReference>
<evidence type="ECO:0000259" key="5">
    <source>
        <dbReference type="Pfam" id="PF00535"/>
    </source>
</evidence>
<evidence type="ECO:0000256" key="4">
    <source>
        <dbReference type="SAM" id="Phobius"/>
    </source>
</evidence>
<keyword evidence="4" id="KW-0812">Transmembrane</keyword>
<dbReference type="CDD" id="cd02525">
    <property type="entry name" value="Succinoglycan_BP_ExoA"/>
    <property type="match status" value="1"/>
</dbReference>
<comment type="caution">
    <text evidence="6">The sequence shown here is derived from an EMBL/GenBank/DDBJ whole genome shotgun (WGS) entry which is preliminary data.</text>
</comment>
<name>A0A7X4GL61_9SPHN</name>
<comment type="similarity">
    <text evidence="1">Belongs to the glycosyltransferase 2 family.</text>
</comment>
<feature type="transmembrane region" description="Helical" evidence="4">
    <location>
        <begin position="274"/>
        <end position="297"/>
    </location>
</feature>
<keyword evidence="4" id="KW-1133">Transmembrane helix</keyword>
<evidence type="ECO:0000256" key="3">
    <source>
        <dbReference type="ARBA" id="ARBA00022679"/>
    </source>
</evidence>
<dbReference type="SUPFAM" id="SSF53448">
    <property type="entry name" value="Nucleotide-diphospho-sugar transferases"/>
    <property type="match status" value="1"/>
</dbReference>
<evidence type="ECO:0000256" key="2">
    <source>
        <dbReference type="ARBA" id="ARBA00022676"/>
    </source>
</evidence>
<dbReference type="Gene3D" id="3.90.550.10">
    <property type="entry name" value="Spore Coat Polysaccharide Biosynthesis Protein SpsA, Chain A"/>
    <property type="match status" value="1"/>
</dbReference>
<reference evidence="6 7" key="1">
    <citation type="submission" date="2019-12" db="EMBL/GenBank/DDBJ databases">
        <authorList>
            <person name="Feng G."/>
            <person name="Zhu H."/>
        </authorList>
    </citation>
    <scope>NUCLEOTIDE SEQUENCE [LARGE SCALE GENOMIC DNA]</scope>
    <source>
        <strain evidence="6 7">FGD1</strain>
    </source>
</reference>
<dbReference type="InterPro" id="IPR001173">
    <property type="entry name" value="Glyco_trans_2-like"/>
</dbReference>